<dbReference type="InterPro" id="IPR036188">
    <property type="entry name" value="FAD/NAD-bd_sf"/>
</dbReference>
<comment type="cofactor">
    <cofactor evidence="1">
        <name>FAD</name>
        <dbReference type="ChEBI" id="CHEBI:57692"/>
    </cofactor>
</comment>
<evidence type="ECO:0000313" key="9">
    <source>
        <dbReference type="Proteomes" id="UP001269271"/>
    </source>
</evidence>
<dbReference type="Gene3D" id="3.50.50.60">
    <property type="entry name" value="FAD/NAD(P)-binding domain"/>
    <property type="match status" value="1"/>
</dbReference>
<evidence type="ECO:0000313" key="7">
    <source>
        <dbReference type="EMBL" id="PPJ72970.1"/>
    </source>
</evidence>
<evidence type="ECO:0000256" key="1">
    <source>
        <dbReference type="ARBA" id="ARBA00001974"/>
    </source>
</evidence>
<keyword evidence="6" id="KW-0503">Monooxygenase</keyword>
<dbReference type="Proteomes" id="UP000238153">
    <property type="component" value="Unassembled WGS sequence"/>
</dbReference>
<evidence type="ECO:0000259" key="5">
    <source>
        <dbReference type="Pfam" id="PF01494"/>
    </source>
</evidence>
<accession>A0A2A1KGX0</accession>
<dbReference type="GO" id="GO:0071949">
    <property type="term" value="F:FAD binding"/>
    <property type="evidence" value="ECO:0007669"/>
    <property type="project" value="InterPro"/>
</dbReference>
<evidence type="ECO:0000256" key="2">
    <source>
        <dbReference type="ARBA" id="ARBA00022630"/>
    </source>
</evidence>
<proteinExistence type="predicted"/>
<protein>
    <submittedName>
        <fullName evidence="6">FAD-dependent monooxygenase</fullName>
    </submittedName>
</protein>
<dbReference type="AlphaFoldDB" id="A0A2A1KGX0"/>
<evidence type="ECO:0000313" key="8">
    <source>
        <dbReference type="Proteomes" id="UP000238153"/>
    </source>
</evidence>
<dbReference type="STRING" id="1283.ShL2_00651"/>
<dbReference type="EMBL" id="JAVSOO010000034">
    <property type="protein sequence ID" value="MDT4287460.1"/>
    <property type="molecule type" value="Genomic_DNA"/>
</dbReference>
<comment type="caution">
    <text evidence="7">The sequence shown here is derived from an EMBL/GenBank/DDBJ whole genome shotgun (WGS) entry which is preliminary data.</text>
</comment>
<dbReference type="EMBL" id="PGWX01000359">
    <property type="protein sequence ID" value="PPJ72970.1"/>
    <property type="molecule type" value="Genomic_DNA"/>
</dbReference>
<dbReference type="KEGG" id="shh:ShL2_00651"/>
<keyword evidence="9" id="KW-1185">Reference proteome</keyword>
<organism evidence="7 8">
    <name type="scientific">Staphylococcus haemolyticus</name>
    <dbReference type="NCBI Taxonomy" id="1283"/>
    <lineage>
        <taxon>Bacteria</taxon>
        <taxon>Bacillati</taxon>
        <taxon>Bacillota</taxon>
        <taxon>Bacilli</taxon>
        <taxon>Bacillales</taxon>
        <taxon>Staphylococcaceae</taxon>
        <taxon>Staphylococcus</taxon>
    </lineage>
</organism>
<name>A0A2A1KGX0_STAHA</name>
<keyword evidence="3" id="KW-0274">FAD</keyword>
<dbReference type="RefSeq" id="WP_011275075.1">
    <property type="nucleotide sequence ID" value="NZ_CAJCFW010000028.1"/>
</dbReference>
<evidence type="ECO:0000313" key="6">
    <source>
        <dbReference type="EMBL" id="MDT4287460.1"/>
    </source>
</evidence>
<dbReference type="SUPFAM" id="SSF51905">
    <property type="entry name" value="FAD/NAD(P)-binding domain"/>
    <property type="match status" value="1"/>
</dbReference>
<dbReference type="PRINTS" id="PR00420">
    <property type="entry name" value="RNGMNOXGNASE"/>
</dbReference>
<dbReference type="Proteomes" id="UP001269271">
    <property type="component" value="Unassembled WGS sequence"/>
</dbReference>
<dbReference type="PANTHER" id="PTHR46496">
    <property type="match status" value="1"/>
</dbReference>
<dbReference type="InterPro" id="IPR002938">
    <property type="entry name" value="FAD-bd"/>
</dbReference>
<dbReference type="PANTHER" id="PTHR46496:SF1">
    <property type="entry name" value="ZEAXANTHIN EPOXIDASE, CHLOROPLASTIC"/>
    <property type="match status" value="1"/>
</dbReference>
<keyword evidence="2" id="KW-0285">Flavoprotein</keyword>
<dbReference type="OMA" id="LDRPTSW"/>
<evidence type="ECO:0000256" key="4">
    <source>
        <dbReference type="ARBA" id="ARBA00023002"/>
    </source>
</evidence>
<evidence type="ECO:0000256" key="3">
    <source>
        <dbReference type="ARBA" id="ARBA00022827"/>
    </source>
</evidence>
<dbReference type="NCBIfam" id="NF005243">
    <property type="entry name" value="PRK06753.1"/>
    <property type="match status" value="1"/>
</dbReference>
<feature type="domain" description="FAD-binding" evidence="5">
    <location>
        <begin position="2"/>
        <end position="330"/>
    </location>
</feature>
<reference evidence="6 9" key="2">
    <citation type="submission" date="2023-08" db="EMBL/GenBank/DDBJ databases">
        <title>Genomic surveillance of Staphylococcus haemolyticus neonatal outbreak in southern France.</title>
        <authorList>
            <person name="Magnan C."/>
            <person name="Morsli M."/>
            <person name="Thiery B."/>
            <person name="Salipante F."/>
            <person name="Attar J."/>
            <person name="Massimo D.M."/>
            <person name="Ory J."/>
            <person name="Pantel A."/>
            <person name="Lavigne J.-P."/>
        </authorList>
    </citation>
    <scope>NUCLEOTIDE SEQUENCE [LARGE SCALE GENOMIC DNA]</scope>
    <source>
        <strain evidence="6 9">NSH026</strain>
    </source>
</reference>
<reference evidence="7 8" key="1">
    <citation type="submission" date="2017-11" db="EMBL/GenBank/DDBJ databases">
        <authorList>
            <person name="Founou R.C."/>
            <person name="Founou L."/>
            <person name="Allam M."/>
            <person name="Ismail A."/>
            <person name="Essack S.Y."/>
        </authorList>
    </citation>
    <scope>NUCLEOTIDE SEQUENCE [LARGE SCALE GENOMIC DNA]</scope>
    <source>
        <strain evidence="7 8">G811N2B1</strain>
    </source>
</reference>
<gene>
    <name evidence="7" type="ORF">CV019_10095</name>
    <name evidence="6" type="ORF">RO950_10770</name>
</gene>
<dbReference type="GO" id="GO:0004497">
    <property type="term" value="F:monooxygenase activity"/>
    <property type="evidence" value="ECO:0007669"/>
    <property type="project" value="UniProtKB-KW"/>
</dbReference>
<sequence length="374" mass="41632">MKIAIIGAGIGGLTAGALLLEKGHDVSIFERQSNISEVGAGIGIGDNVIKKLGKHDLAKGIKNAGQNLSAMNVLDDKGNILSAVKLKEATLNVTLARQTLIELIQSYVNPQCIYTDHDVIKVENVEQHTMVHFSNHASQSFDLCIGSDGLHSVVRQAIHQNAKILYQGYTCFRGLVDDADLHNIDIASEYWGKRGRVGIVPLINNQAYWFITINASEKDPKYQTFEKPHLQAYFNNYPEPVRQILDKQSETGIQKHDLYDMKPLKSFVNQRILLLGDAAHATTPNMGQGAGQAMEDAIVLVNCLAEYDIEKALKRYDKLRVKHTAKVIKRSRKIGKIAQKDNKLVISLRNGVMKRTPNRLLSGQTKFLYKAKHK</sequence>
<dbReference type="Pfam" id="PF01494">
    <property type="entry name" value="FAD_binding_3"/>
    <property type="match status" value="1"/>
</dbReference>
<keyword evidence="4" id="KW-0560">Oxidoreductase</keyword>